<evidence type="ECO:0000256" key="4">
    <source>
        <dbReference type="ARBA" id="ARBA00022777"/>
    </source>
</evidence>
<dbReference type="PANTHER" id="PTHR43671">
    <property type="entry name" value="SERINE/THREONINE-PROTEIN KINASE NEK"/>
    <property type="match status" value="1"/>
</dbReference>
<sequence>MNDEQSLTFAGGEVPVTLAGAADAPRDLTYFGFVPAHDQVQPSQAQTVKEIPRVLAGRYRIERLLGVGGMNLVYKARDLLHEQYGDPDPSVAIKILGEEIAECADASALLFSEFAFTRHLQHPNIARVYSFNMEPECQRGFITQELMSGLTLDKLLCERPDGLPWSELRDIALELLDALAYAHAHGVLHGDIKPSNVMLDNYRVKLFDFGLGQSFGGVLPGLARLSRERFNAWTPSYAAPELFDGFGLSTGSDMFAVACVLFELACGKHPYLRVSSDLARDLNLGRTLRRPRKLPRRCWPALKRALRLNPNCRTSNALHLYDAFNAVPVRGVSASFG</sequence>
<organism evidence="7">
    <name type="scientific">Pseudomonas marincola</name>
    <dbReference type="NCBI Taxonomy" id="437900"/>
    <lineage>
        <taxon>Bacteria</taxon>
        <taxon>Pseudomonadati</taxon>
        <taxon>Pseudomonadota</taxon>
        <taxon>Gammaproteobacteria</taxon>
        <taxon>Pseudomonadales</taxon>
        <taxon>Pseudomonadaceae</taxon>
        <taxon>Pseudomonas</taxon>
    </lineage>
</organism>
<dbReference type="SMART" id="SM00220">
    <property type="entry name" value="S_TKc"/>
    <property type="match status" value="1"/>
</dbReference>
<protein>
    <recommendedName>
        <fullName evidence="1">non-specific serine/threonine protein kinase</fullName>
        <ecNumber evidence="1">2.7.11.1</ecNumber>
    </recommendedName>
</protein>
<keyword evidence="5" id="KW-0067">ATP-binding</keyword>
<keyword evidence="3" id="KW-0547">Nucleotide-binding</keyword>
<dbReference type="EC" id="2.7.11.1" evidence="1"/>
<dbReference type="SUPFAM" id="SSF56112">
    <property type="entry name" value="Protein kinase-like (PK-like)"/>
    <property type="match status" value="1"/>
</dbReference>
<dbReference type="PROSITE" id="PS50011">
    <property type="entry name" value="PROTEIN_KINASE_DOM"/>
    <property type="match status" value="1"/>
</dbReference>
<dbReference type="GO" id="GO:0004674">
    <property type="term" value="F:protein serine/threonine kinase activity"/>
    <property type="evidence" value="ECO:0007669"/>
    <property type="project" value="UniProtKB-KW"/>
</dbReference>
<gene>
    <name evidence="7" type="ORF">PMYSY11_0475</name>
</gene>
<proteinExistence type="predicted"/>
<dbReference type="InterPro" id="IPR011009">
    <property type="entry name" value="Kinase-like_dom_sf"/>
</dbReference>
<evidence type="ECO:0000256" key="1">
    <source>
        <dbReference type="ARBA" id="ARBA00012513"/>
    </source>
</evidence>
<dbReference type="Gene3D" id="3.30.200.20">
    <property type="entry name" value="Phosphorylase Kinase, domain 1"/>
    <property type="match status" value="1"/>
</dbReference>
<dbReference type="PANTHER" id="PTHR43671:SF13">
    <property type="entry name" value="SERINE_THREONINE-PROTEIN KINASE NEK2"/>
    <property type="match status" value="1"/>
</dbReference>
<keyword evidence="2" id="KW-0808">Transferase</keyword>
<dbReference type="RefSeq" id="WP_150547457.1">
    <property type="nucleotide sequence ID" value="NZ_LR215729.2"/>
</dbReference>
<dbReference type="InterPro" id="IPR050660">
    <property type="entry name" value="NEK_Ser/Thr_kinase"/>
</dbReference>
<dbReference type="PROSITE" id="PS00108">
    <property type="entry name" value="PROTEIN_KINASE_ST"/>
    <property type="match status" value="1"/>
</dbReference>
<dbReference type="Pfam" id="PF00069">
    <property type="entry name" value="Pkinase"/>
    <property type="match status" value="1"/>
</dbReference>
<dbReference type="AlphaFoldDB" id="A0A653DYI3"/>
<dbReference type="InterPro" id="IPR008271">
    <property type="entry name" value="Ser/Thr_kinase_AS"/>
</dbReference>
<feature type="domain" description="Protein kinase" evidence="6">
    <location>
        <begin position="59"/>
        <end position="325"/>
    </location>
</feature>
<dbReference type="GO" id="GO:0005524">
    <property type="term" value="F:ATP binding"/>
    <property type="evidence" value="ECO:0007669"/>
    <property type="project" value="UniProtKB-KW"/>
</dbReference>
<keyword evidence="4 7" id="KW-0418">Kinase</keyword>
<evidence type="ECO:0000256" key="2">
    <source>
        <dbReference type="ARBA" id="ARBA00022679"/>
    </source>
</evidence>
<name>A0A653DYI3_9PSED</name>
<dbReference type="Gene3D" id="1.10.510.10">
    <property type="entry name" value="Transferase(Phosphotransferase) domain 1"/>
    <property type="match status" value="1"/>
</dbReference>
<keyword evidence="7" id="KW-0723">Serine/threonine-protein kinase</keyword>
<dbReference type="CDD" id="cd14014">
    <property type="entry name" value="STKc_PknB_like"/>
    <property type="match status" value="1"/>
</dbReference>
<evidence type="ECO:0000313" key="7">
    <source>
        <dbReference type="EMBL" id="VEV95522.1"/>
    </source>
</evidence>
<dbReference type="InterPro" id="IPR000719">
    <property type="entry name" value="Prot_kinase_dom"/>
</dbReference>
<evidence type="ECO:0000256" key="3">
    <source>
        <dbReference type="ARBA" id="ARBA00022741"/>
    </source>
</evidence>
<evidence type="ECO:0000256" key="5">
    <source>
        <dbReference type="ARBA" id="ARBA00022840"/>
    </source>
</evidence>
<accession>A0A653DYI3</accession>
<reference evidence="7" key="1">
    <citation type="submission" date="2019-02" db="EMBL/GenBank/DDBJ databases">
        <authorList>
            <consortium name="Genoscope - CEA"/>
            <person name="William W."/>
        </authorList>
    </citation>
    <scope>NUCLEOTIDE SEQUENCE [LARGE SCALE GENOMIC DNA]</scope>
    <source>
        <strain evidence="7">YSy11</strain>
    </source>
</reference>
<dbReference type="EMBL" id="LR215729">
    <property type="protein sequence ID" value="VEV95522.1"/>
    <property type="molecule type" value="Genomic_DNA"/>
</dbReference>
<evidence type="ECO:0000259" key="6">
    <source>
        <dbReference type="PROSITE" id="PS50011"/>
    </source>
</evidence>